<dbReference type="NCBIfam" id="TIGR02142">
    <property type="entry name" value="modC_ABC"/>
    <property type="match status" value="1"/>
</dbReference>
<dbReference type="EMBL" id="CAADFM010000002">
    <property type="protein sequence ID" value="VFK06311.1"/>
    <property type="molecule type" value="Genomic_DNA"/>
</dbReference>
<dbReference type="InterPro" id="IPR011868">
    <property type="entry name" value="ModC_ABC_ATP-bd"/>
</dbReference>
<dbReference type="Pfam" id="PF03459">
    <property type="entry name" value="TOBE"/>
    <property type="match status" value="1"/>
</dbReference>
<evidence type="ECO:0000256" key="5">
    <source>
        <dbReference type="ARBA" id="ARBA00022741"/>
    </source>
</evidence>
<accession>A0A450VNJ1</accession>
<dbReference type="SMART" id="SM00382">
    <property type="entry name" value="AAA"/>
    <property type="match status" value="1"/>
</dbReference>
<dbReference type="Gene3D" id="2.40.50.100">
    <property type="match status" value="1"/>
</dbReference>
<evidence type="ECO:0000259" key="11">
    <source>
        <dbReference type="PROSITE" id="PS51866"/>
    </source>
</evidence>
<name>A0A450VNJ1_9GAMM</name>
<keyword evidence="1" id="KW-0813">Transport</keyword>
<evidence type="ECO:0000256" key="2">
    <source>
        <dbReference type="ARBA" id="ARBA00022475"/>
    </source>
</evidence>
<dbReference type="InterPro" id="IPR005116">
    <property type="entry name" value="Transp-assoc_OB_typ1"/>
</dbReference>
<evidence type="ECO:0000256" key="1">
    <source>
        <dbReference type="ARBA" id="ARBA00022448"/>
    </source>
</evidence>
<evidence type="ECO:0000256" key="6">
    <source>
        <dbReference type="ARBA" id="ARBA00022840"/>
    </source>
</evidence>
<dbReference type="InterPro" id="IPR050334">
    <property type="entry name" value="Molybdenum_import_ModC"/>
</dbReference>
<dbReference type="InterPro" id="IPR004606">
    <property type="entry name" value="Mop_domain"/>
</dbReference>
<evidence type="ECO:0000259" key="10">
    <source>
        <dbReference type="PROSITE" id="PS50893"/>
    </source>
</evidence>
<keyword evidence="7" id="KW-1278">Translocase</keyword>
<keyword evidence="4" id="KW-0997">Cell inner membrane</keyword>
<keyword evidence="5" id="KW-0547">Nucleotide-binding</keyword>
<evidence type="ECO:0000256" key="7">
    <source>
        <dbReference type="ARBA" id="ARBA00022967"/>
    </source>
</evidence>
<dbReference type="GO" id="GO:0140359">
    <property type="term" value="F:ABC-type transporter activity"/>
    <property type="evidence" value="ECO:0007669"/>
    <property type="project" value="InterPro"/>
</dbReference>
<keyword evidence="6 12" id="KW-0067">ATP-binding</keyword>
<evidence type="ECO:0000256" key="8">
    <source>
        <dbReference type="ARBA" id="ARBA00023136"/>
    </source>
</evidence>
<dbReference type="GO" id="GO:0005524">
    <property type="term" value="F:ATP binding"/>
    <property type="evidence" value="ECO:0007669"/>
    <property type="project" value="UniProtKB-KW"/>
</dbReference>
<dbReference type="PROSITE" id="PS00211">
    <property type="entry name" value="ABC_TRANSPORTER_1"/>
    <property type="match status" value="1"/>
</dbReference>
<protein>
    <submittedName>
        <fullName evidence="12">Molybdate transport system ATP-binding protein</fullName>
    </submittedName>
</protein>
<organism evidence="12">
    <name type="scientific">Candidatus Kentrum sp. LPFa</name>
    <dbReference type="NCBI Taxonomy" id="2126335"/>
    <lineage>
        <taxon>Bacteria</taxon>
        <taxon>Pseudomonadati</taxon>
        <taxon>Pseudomonadota</taxon>
        <taxon>Gammaproteobacteria</taxon>
        <taxon>Candidatus Kentrum</taxon>
    </lineage>
</organism>
<evidence type="ECO:0000256" key="9">
    <source>
        <dbReference type="PROSITE-ProRule" id="PRU01213"/>
    </source>
</evidence>
<feature type="domain" description="ABC transporter" evidence="10">
    <location>
        <begin position="38"/>
        <end position="274"/>
    </location>
</feature>
<dbReference type="GO" id="GO:0016887">
    <property type="term" value="F:ATP hydrolysis activity"/>
    <property type="evidence" value="ECO:0007669"/>
    <property type="project" value="InterPro"/>
</dbReference>
<dbReference type="InterPro" id="IPR017871">
    <property type="entry name" value="ABC_transporter-like_CS"/>
</dbReference>
<dbReference type="GO" id="GO:0015098">
    <property type="term" value="F:molybdate ion transmembrane transporter activity"/>
    <property type="evidence" value="ECO:0007669"/>
    <property type="project" value="InterPro"/>
</dbReference>
<dbReference type="InterPro" id="IPR003439">
    <property type="entry name" value="ABC_transporter-like_ATP-bd"/>
</dbReference>
<dbReference type="PANTHER" id="PTHR43514:SF10">
    <property type="entry name" value="MOLYBDENUM IMPORT ATP-BINDING PROTEIN MODC 2"/>
    <property type="match status" value="1"/>
</dbReference>
<evidence type="ECO:0000313" key="13">
    <source>
        <dbReference type="EMBL" id="VFK23501.1"/>
    </source>
</evidence>
<dbReference type="SUPFAM" id="SSF50331">
    <property type="entry name" value="MOP-like"/>
    <property type="match status" value="1"/>
</dbReference>
<evidence type="ECO:0000313" key="12">
    <source>
        <dbReference type="EMBL" id="VFK06311.1"/>
    </source>
</evidence>
<sequence length="398" mass="44578">MVMDWQSRLIVESARIPPGIIRNWLRAQADPMQITEEQNHESIRFRFRLARGDFRLDAAHEIPGAGVIALFGRSGSGKTTLLRCIAGIEPVAQGFFHVGGACWQDTRAGLFVAAHKRALGYVFQDGRLFPRMRVRANLFYGYRRTPEIYRHVDPDEISRILDLSPLMDRYPDTLSGGERQRVGIGRALMNSPRLLLMDEPMAALDRARKREIMPYLENLRATCKIPILYVTHDIDELIRIADWLVIMENGQTRQSGPLDEMLSRMDLGIAGHEDAGAVLEVRVIRHDDRFQLTEVRFGGGRLFIPRLPREIGERLRLRVHARDVSLALDPGRTSILNVVPAIITDIAFPSPGRALARLDAGGAPLLARITQKSCHNLGLRTGLSVHAQIKSVALGEGT</sequence>
<dbReference type="PROSITE" id="PS51866">
    <property type="entry name" value="MOP"/>
    <property type="match status" value="1"/>
</dbReference>
<dbReference type="PROSITE" id="PS50893">
    <property type="entry name" value="ABC_TRANSPORTER_2"/>
    <property type="match status" value="1"/>
</dbReference>
<dbReference type="InterPro" id="IPR003593">
    <property type="entry name" value="AAA+_ATPase"/>
</dbReference>
<keyword evidence="3 9" id="KW-0500">Molybdenum</keyword>
<dbReference type="GO" id="GO:0016020">
    <property type="term" value="C:membrane"/>
    <property type="evidence" value="ECO:0007669"/>
    <property type="project" value="InterPro"/>
</dbReference>
<keyword evidence="2" id="KW-1003">Cell membrane</keyword>
<proteinExistence type="predicted"/>
<dbReference type="Gene3D" id="3.40.50.300">
    <property type="entry name" value="P-loop containing nucleotide triphosphate hydrolases"/>
    <property type="match status" value="1"/>
</dbReference>
<dbReference type="EMBL" id="CAADFP010000006">
    <property type="protein sequence ID" value="VFK23501.1"/>
    <property type="molecule type" value="Genomic_DNA"/>
</dbReference>
<dbReference type="InterPro" id="IPR008995">
    <property type="entry name" value="Mo/tungstate-bd_C_term_dom"/>
</dbReference>
<dbReference type="InterPro" id="IPR027417">
    <property type="entry name" value="P-loop_NTPase"/>
</dbReference>
<feature type="domain" description="Mop" evidence="11">
    <location>
        <begin position="332"/>
        <end position="398"/>
    </location>
</feature>
<keyword evidence="8" id="KW-0472">Membrane</keyword>
<dbReference type="Pfam" id="PF00005">
    <property type="entry name" value="ABC_tran"/>
    <property type="match status" value="1"/>
</dbReference>
<dbReference type="AlphaFoldDB" id="A0A450VNJ1"/>
<evidence type="ECO:0000256" key="3">
    <source>
        <dbReference type="ARBA" id="ARBA00022505"/>
    </source>
</evidence>
<dbReference type="SUPFAM" id="SSF52540">
    <property type="entry name" value="P-loop containing nucleoside triphosphate hydrolases"/>
    <property type="match status" value="1"/>
</dbReference>
<reference evidence="12" key="1">
    <citation type="submission" date="2019-02" db="EMBL/GenBank/DDBJ databases">
        <authorList>
            <person name="Gruber-Vodicka R. H."/>
            <person name="Seah K. B. B."/>
        </authorList>
    </citation>
    <scope>NUCLEOTIDE SEQUENCE</scope>
    <source>
        <strain evidence="12">BECK_S312</strain>
        <strain evidence="13">BECK_S426</strain>
    </source>
</reference>
<evidence type="ECO:0000256" key="4">
    <source>
        <dbReference type="ARBA" id="ARBA00022519"/>
    </source>
</evidence>
<gene>
    <name evidence="12" type="ORF">BECKLPF1236A_GA0070988_1000235</name>
    <name evidence="13" type="ORF">BECKLPF1236C_GA0070990_100068</name>
</gene>
<dbReference type="PANTHER" id="PTHR43514">
    <property type="entry name" value="ABC TRANSPORTER I FAMILY MEMBER 10"/>
    <property type="match status" value="1"/>
</dbReference>